<dbReference type="RefSeq" id="WP_136032906.1">
    <property type="nucleotide sequence ID" value="NZ_CP078076.1"/>
</dbReference>
<gene>
    <name evidence="1" type="ORF">KV394_11680</name>
</gene>
<proteinExistence type="predicted"/>
<reference evidence="1 2" key="1">
    <citation type="submission" date="2021-06" db="EMBL/GenBank/DDBJ databases">
        <title>Genome-based taxonomic framework of Microbacterium strains isolated from marine environment, the description of four new species and reclassification of four preexisting species.</title>
        <authorList>
            <person name="Lee S.D."/>
            <person name="Kim S.-M."/>
            <person name="Byeon Y.-S."/>
            <person name="Yang H.L."/>
            <person name="Kim I.S."/>
        </authorList>
    </citation>
    <scope>NUCLEOTIDE SEQUENCE [LARGE SCALE GENOMIC DNA]</scope>
    <source>
        <strain evidence="1 2">SSW1-51</strain>
    </source>
</reference>
<dbReference type="EMBL" id="CP078076">
    <property type="protein sequence ID" value="UPL11734.1"/>
    <property type="molecule type" value="Genomic_DNA"/>
</dbReference>
<name>A0ABY4IG34_9MICO</name>
<keyword evidence="2" id="KW-1185">Reference proteome</keyword>
<organism evidence="1 2">
    <name type="scientific">Microbacterium sufflavum</name>
    <dbReference type="NCBI Taxonomy" id="2851649"/>
    <lineage>
        <taxon>Bacteria</taxon>
        <taxon>Bacillati</taxon>
        <taxon>Actinomycetota</taxon>
        <taxon>Actinomycetes</taxon>
        <taxon>Micrococcales</taxon>
        <taxon>Microbacteriaceae</taxon>
        <taxon>Microbacterium</taxon>
    </lineage>
</organism>
<accession>A0ABY4IG34</accession>
<protein>
    <recommendedName>
        <fullName evidence="3">DUF222 domain-containing protein</fullName>
    </recommendedName>
</protein>
<dbReference type="Proteomes" id="UP000831467">
    <property type="component" value="Chromosome"/>
</dbReference>
<sequence>MHWDRLFDDLESQLASEWEAERAALDAESERLRISRLDLHSRLRQLCAADADAVVDLADGHRLPVTLRSLGVDWIAAVSRVPQEARAAASALLIPLPAITGLAVDHGAMLSSLDEHRPAERTLRERMPIGFVLRDLARRRVPVHLTTRHGDDVHGTIDRAAADHLDLALHDTGESRRAAAVRGFRIVPYAALVVVRFSGDQRV</sequence>
<evidence type="ECO:0000313" key="2">
    <source>
        <dbReference type="Proteomes" id="UP000831467"/>
    </source>
</evidence>
<evidence type="ECO:0000313" key="1">
    <source>
        <dbReference type="EMBL" id="UPL11734.1"/>
    </source>
</evidence>
<evidence type="ECO:0008006" key="3">
    <source>
        <dbReference type="Google" id="ProtNLM"/>
    </source>
</evidence>